<evidence type="ECO:0000259" key="2">
    <source>
        <dbReference type="Pfam" id="PF10390"/>
    </source>
</evidence>
<dbReference type="AlphaFoldDB" id="A0A420I0E1"/>
<feature type="compositionally biased region" description="Low complexity" evidence="1">
    <location>
        <begin position="521"/>
        <end position="537"/>
    </location>
</feature>
<dbReference type="OrthoDB" id="2587563at2759"/>
<proteinExistence type="predicted"/>
<dbReference type="UniPathway" id="UPA00143"/>
<dbReference type="InterPro" id="IPR036390">
    <property type="entry name" value="WH_DNA-bd_sf"/>
</dbReference>
<keyword evidence="4" id="KW-1185">Reference proteome</keyword>
<name>A0A420I0E1_9PEZI</name>
<comment type="caution">
    <text evidence="3">The sequence shown here is derived from an EMBL/GenBank/DDBJ whole genome shotgun (WGS) entry which is preliminary data.</text>
</comment>
<dbReference type="InterPro" id="IPR042065">
    <property type="entry name" value="E3_ELL-like"/>
</dbReference>
<evidence type="ECO:0000313" key="4">
    <source>
        <dbReference type="Proteomes" id="UP000286134"/>
    </source>
</evidence>
<feature type="compositionally biased region" description="Low complexity" evidence="1">
    <location>
        <begin position="211"/>
        <end position="232"/>
    </location>
</feature>
<evidence type="ECO:0000256" key="1">
    <source>
        <dbReference type="SAM" id="MobiDB-lite"/>
    </source>
</evidence>
<organism evidence="3 4">
    <name type="scientific">Erysiphe neolycopersici</name>
    <dbReference type="NCBI Taxonomy" id="212602"/>
    <lineage>
        <taxon>Eukaryota</taxon>
        <taxon>Fungi</taxon>
        <taxon>Dikarya</taxon>
        <taxon>Ascomycota</taxon>
        <taxon>Pezizomycotina</taxon>
        <taxon>Leotiomycetes</taxon>
        <taxon>Erysiphales</taxon>
        <taxon>Erysiphaceae</taxon>
        <taxon>Erysiphe</taxon>
    </lineage>
</organism>
<dbReference type="STRING" id="212602.A0A420I0E1"/>
<dbReference type="Proteomes" id="UP000286134">
    <property type="component" value="Unassembled WGS sequence"/>
</dbReference>
<feature type="domain" description="RNA polymerase II elongation factor ELL N-terminal" evidence="2">
    <location>
        <begin position="187"/>
        <end position="306"/>
    </location>
</feature>
<feature type="compositionally biased region" description="Polar residues" evidence="1">
    <location>
        <begin position="538"/>
        <end position="552"/>
    </location>
</feature>
<feature type="compositionally biased region" description="Basic and acidic residues" evidence="1">
    <location>
        <begin position="364"/>
        <end position="391"/>
    </location>
</feature>
<evidence type="ECO:0000313" key="3">
    <source>
        <dbReference type="EMBL" id="RKF63133.1"/>
    </source>
</evidence>
<feature type="compositionally biased region" description="Low complexity" evidence="1">
    <location>
        <begin position="555"/>
        <end position="582"/>
    </location>
</feature>
<feature type="compositionally biased region" description="Polar residues" evidence="1">
    <location>
        <begin position="503"/>
        <end position="520"/>
    </location>
</feature>
<feature type="region of interest" description="Disordered" evidence="1">
    <location>
        <begin position="182"/>
        <end position="232"/>
    </location>
</feature>
<dbReference type="GO" id="GO:0006368">
    <property type="term" value="P:transcription elongation by RNA polymerase II"/>
    <property type="evidence" value="ECO:0007669"/>
    <property type="project" value="InterPro"/>
</dbReference>
<dbReference type="SUPFAM" id="SSF46785">
    <property type="entry name" value="Winged helix' DNA-binding domain"/>
    <property type="match status" value="1"/>
</dbReference>
<accession>A0A420I0E1</accession>
<feature type="compositionally biased region" description="Polar residues" evidence="1">
    <location>
        <begin position="182"/>
        <end position="208"/>
    </location>
</feature>
<sequence length="662" mass="72225">MSALVISGIGLDIKGLTTKSNNTMALPKAIGLTLSNRVIEDMIQSVRSGKTLQLSLDESPKISYGNKTQHFETADSTSCHEIIRTVIPNLIRPLAKAAVPHPPRDTFANSKMLSAAVAVVGQKLSPISAPVLNSVIEGKPLPSTNDNGQDAAVVALQNSLATESLRKAENTVKYVRDGSLSLNNKRGLSKTSKTVLSRTQSRPNNEFSGKSLPASPSLNPSSVPLSQKQAEQAKAARKPVIHLLAVSPLTERALGTKIPDSTAEDLKQALDKVGDLNETTNKWELRKAFYKELDVWCFKYSCQEDRQRAIDNAVKVFDKMRINISEPQWEKLLPRSERGTGKCLSKLQAQIAHASSQKLPKSLDLGRESPQKNIAKDETVGEITSKGKGEGKTMTLSQGPAAKTKKAIKDREAQAKRLLSKKPSSGKPASTKATNSKKTQPVGKDIKSSTTLSSEYVESSDEEDGVLSISTSHKPQKRPRENDDASFIEQNMSPAKKVKEVASHQNRFSDSSRTTSAGQYSFSSKSNKSNSPHKSSPLATSPPTNASDLQDSSDARSTAISPRPRSRPSTTSKSTIIKTNNSRSYQGRETPAAVTRRLRPEVTNLARRYKMFYPKYLALHEQLSSMGGRRDRKMEKDLLDMHSRLTSMKQKILAGIVNVSTG</sequence>
<dbReference type="EMBL" id="MCFK01002773">
    <property type="protein sequence ID" value="RKF63133.1"/>
    <property type="molecule type" value="Genomic_DNA"/>
</dbReference>
<dbReference type="GO" id="GO:0008023">
    <property type="term" value="C:transcription elongation factor complex"/>
    <property type="evidence" value="ECO:0007669"/>
    <property type="project" value="InterPro"/>
</dbReference>
<feature type="compositionally biased region" description="Polar residues" evidence="1">
    <location>
        <begin position="427"/>
        <end position="439"/>
    </location>
</feature>
<protein>
    <submittedName>
        <fullName evidence="3">Putative com1 regulatory protein</fullName>
    </submittedName>
</protein>
<dbReference type="Pfam" id="PF10390">
    <property type="entry name" value="ELL"/>
    <property type="match status" value="1"/>
</dbReference>
<reference evidence="3 4" key="1">
    <citation type="journal article" date="2018" name="BMC Genomics">
        <title>Comparative genome analyses reveal sequence features reflecting distinct modes of host-adaptation between dicot and monocot powdery mildew.</title>
        <authorList>
            <person name="Wu Y."/>
            <person name="Ma X."/>
            <person name="Pan Z."/>
            <person name="Kale S.D."/>
            <person name="Song Y."/>
            <person name="King H."/>
            <person name="Zhang Q."/>
            <person name="Presley C."/>
            <person name="Deng X."/>
            <person name="Wei C.I."/>
            <person name="Xiao S."/>
        </authorList>
    </citation>
    <scope>NUCLEOTIDE SEQUENCE [LARGE SCALE GENOMIC DNA]</scope>
    <source>
        <strain evidence="3">UMSG2</strain>
    </source>
</reference>
<feature type="region of interest" description="Disordered" evidence="1">
    <location>
        <begin position="355"/>
        <end position="593"/>
    </location>
</feature>
<dbReference type="GO" id="GO:0016567">
    <property type="term" value="P:protein ubiquitination"/>
    <property type="evidence" value="ECO:0007669"/>
    <property type="project" value="UniProtKB-UniPathway"/>
</dbReference>
<dbReference type="Gene3D" id="1.10.10.2670">
    <property type="entry name" value="E3 ubiquitin-protein ligase"/>
    <property type="match status" value="1"/>
</dbReference>
<gene>
    <name evidence="3" type="ORF">OnM2_027030</name>
</gene>
<dbReference type="InterPro" id="IPR019464">
    <property type="entry name" value="ELL_N"/>
</dbReference>